<dbReference type="Gene3D" id="3.40.309.10">
    <property type="entry name" value="Aldehyde Dehydrogenase, Chain A, domain 2"/>
    <property type="match status" value="1"/>
</dbReference>
<dbReference type="InterPro" id="IPR047110">
    <property type="entry name" value="GABD/Sad-like"/>
</dbReference>
<dbReference type="Proteomes" id="UP000529783">
    <property type="component" value="Unassembled WGS sequence"/>
</dbReference>
<evidence type="ECO:0000259" key="2">
    <source>
        <dbReference type="Pfam" id="PF00171"/>
    </source>
</evidence>
<name>A0A7Y9JKX9_9ACTN</name>
<organism evidence="3 4">
    <name type="scientific">Actinomadura luteofluorescens</name>
    <dbReference type="NCBI Taxonomy" id="46163"/>
    <lineage>
        <taxon>Bacteria</taxon>
        <taxon>Bacillati</taxon>
        <taxon>Actinomycetota</taxon>
        <taxon>Actinomycetes</taxon>
        <taxon>Streptosporangiales</taxon>
        <taxon>Thermomonosporaceae</taxon>
        <taxon>Actinomadura</taxon>
    </lineage>
</organism>
<dbReference type="InterPro" id="IPR016162">
    <property type="entry name" value="Ald_DH_N"/>
</dbReference>
<reference evidence="3 4" key="1">
    <citation type="submission" date="2020-07" db="EMBL/GenBank/DDBJ databases">
        <title>Sequencing the genomes of 1000 actinobacteria strains.</title>
        <authorList>
            <person name="Klenk H.-P."/>
        </authorList>
    </citation>
    <scope>NUCLEOTIDE SEQUENCE [LARGE SCALE GENOMIC DNA]</scope>
    <source>
        <strain evidence="3 4">DSM 40398</strain>
    </source>
</reference>
<evidence type="ECO:0000256" key="1">
    <source>
        <dbReference type="ARBA" id="ARBA00023002"/>
    </source>
</evidence>
<dbReference type="AlphaFoldDB" id="A0A7Y9JKX9"/>
<dbReference type="PANTHER" id="PTHR43217:SF1">
    <property type="entry name" value="SUCCINATE SEMIALDEHYDE DEHYDROGENASE [NAD(P)+] SAD"/>
    <property type="match status" value="1"/>
</dbReference>
<feature type="domain" description="Aldehyde dehydrogenase" evidence="2">
    <location>
        <begin position="2"/>
        <end position="182"/>
    </location>
</feature>
<dbReference type="InterPro" id="IPR015590">
    <property type="entry name" value="Aldehyde_DH_dom"/>
</dbReference>
<protein>
    <submittedName>
        <fullName evidence="3">Acyl-CoA reductase-like NAD-dependent aldehyde dehydrogenase</fullName>
    </submittedName>
</protein>
<dbReference type="PANTHER" id="PTHR43217">
    <property type="entry name" value="SUCCINATE SEMIALDEHYDE DEHYDROGENASE [NAD(P)+] SAD"/>
    <property type="match status" value="1"/>
</dbReference>
<keyword evidence="1" id="KW-0560">Oxidoreductase</keyword>
<evidence type="ECO:0000313" key="4">
    <source>
        <dbReference type="Proteomes" id="UP000529783"/>
    </source>
</evidence>
<dbReference type="GO" id="GO:0004777">
    <property type="term" value="F:succinate-semialdehyde dehydrogenase (NAD+) activity"/>
    <property type="evidence" value="ECO:0007669"/>
    <property type="project" value="TreeGrafter"/>
</dbReference>
<dbReference type="Gene3D" id="3.40.605.10">
    <property type="entry name" value="Aldehyde Dehydrogenase, Chain A, domain 1"/>
    <property type="match status" value="1"/>
</dbReference>
<dbReference type="EMBL" id="JACCBA010000001">
    <property type="protein sequence ID" value="NYD51983.1"/>
    <property type="molecule type" value="Genomic_DNA"/>
</dbReference>
<dbReference type="InterPro" id="IPR016163">
    <property type="entry name" value="Ald_DH_C"/>
</dbReference>
<evidence type="ECO:0000313" key="3">
    <source>
        <dbReference type="EMBL" id="NYD51983.1"/>
    </source>
</evidence>
<keyword evidence="4" id="KW-1185">Reference proteome</keyword>
<proteinExistence type="predicted"/>
<comment type="caution">
    <text evidence="3">The sequence shown here is derived from an EMBL/GenBank/DDBJ whole genome shotgun (WGS) entry which is preliminary data.</text>
</comment>
<dbReference type="SUPFAM" id="SSF53720">
    <property type="entry name" value="ALDH-like"/>
    <property type="match status" value="1"/>
</dbReference>
<dbReference type="InterPro" id="IPR016161">
    <property type="entry name" value="Ald_DH/histidinol_DH"/>
</dbReference>
<dbReference type="Pfam" id="PF00171">
    <property type="entry name" value="Aldedh"/>
    <property type="match status" value="1"/>
</dbReference>
<accession>A0A7Y9JKX9</accession>
<gene>
    <name evidence="3" type="ORF">BJY14_007966</name>
</gene>
<sequence>MERVYVHRAIADRFVDALVDAARGYTYGDGRDASTVLGPLVDRRQRDLVHGHVLDAAAKGARIRIGGEVPAGPGFFYPATVLTGVDDSMAVMTEETFGPVAPVRVVDSFKEGVKLASRSRFGLAATVYTGNPDHVTAARAIPAGLLWVNEWQGGGPGRLFEPARDSGMGAWGAQAAYDAATRPAAIRTAPVQRS</sequence>